<sequence length="193" mass="21974">MIILLIIFLTSCKKKDEDNIEKEVISDTKKESKLSKKEYEDRGKYLVEIIGCHDCHSPKKMGEQGPELISELAFSGYQSNKSLPELNKETLKNGWILMNPDLTAFIGPWGVSYSSNLTPHETGLGSWNFKQFKRAMVEGKYKGQADGRSLLPPMPWQNFKNIEEEDLRAMYMYLKSLEPVDNVVPSAKPLAKL</sequence>
<evidence type="ECO:0000256" key="1">
    <source>
        <dbReference type="ARBA" id="ARBA00022617"/>
    </source>
</evidence>
<accession>A0A0Q9ZNM1</accession>
<proteinExistence type="predicted"/>
<keyword evidence="2 4" id="KW-0479">Metal-binding</keyword>
<dbReference type="AlphaFoldDB" id="A0A0Q9ZNM1"/>
<evidence type="ECO:0000256" key="2">
    <source>
        <dbReference type="ARBA" id="ARBA00022723"/>
    </source>
</evidence>
<keyword evidence="7" id="KW-1185">Reference proteome</keyword>
<reference evidence="6" key="1">
    <citation type="submission" date="2015-10" db="EMBL/GenBank/DDBJ databases">
        <title>Draft genome sequence of Salegentibacter mishustinae KCTC 12263.</title>
        <authorList>
            <person name="Lin W."/>
            <person name="Zheng Q."/>
        </authorList>
    </citation>
    <scope>NUCLEOTIDE SEQUENCE [LARGE SCALE GENOMIC DNA]</scope>
    <source>
        <strain evidence="6">KCTC 12263</strain>
    </source>
</reference>
<dbReference type="InterPro" id="IPR051459">
    <property type="entry name" value="Cytochrome_c-type_DH"/>
</dbReference>
<feature type="domain" description="Cytochrome c" evidence="5">
    <location>
        <begin position="38"/>
        <end position="178"/>
    </location>
</feature>
<evidence type="ECO:0000256" key="3">
    <source>
        <dbReference type="ARBA" id="ARBA00023004"/>
    </source>
</evidence>
<dbReference type="GO" id="GO:0046872">
    <property type="term" value="F:metal ion binding"/>
    <property type="evidence" value="ECO:0007669"/>
    <property type="project" value="UniProtKB-KW"/>
</dbReference>
<dbReference type="PANTHER" id="PTHR35008">
    <property type="entry name" value="BLL4482 PROTEIN-RELATED"/>
    <property type="match status" value="1"/>
</dbReference>
<dbReference type="SUPFAM" id="SSF46626">
    <property type="entry name" value="Cytochrome c"/>
    <property type="match status" value="1"/>
</dbReference>
<gene>
    <name evidence="6" type="ORF">APR42_02860</name>
</gene>
<evidence type="ECO:0000259" key="5">
    <source>
        <dbReference type="PROSITE" id="PS51007"/>
    </source>
</evidence>
<dbReference type="PROSITE" id="PS51007">
    <property type="entry name" value="CYTC"/>
    <property type="match status" value="1"/>
</dbReference>
<organism evidence="6 7">
    <name type="scientific">Salegentibacter mishustinae</name>
    <dbReference type="NCBI Taxonomy" id="270918"/>
    <lineage>
        <taxon>Bacteria</taxon>
        <taxon>Pseudomonadati</taxon>
        <taxon>Bacteroidota</taxon>
        <taxon>Flavobacteriia</taxon>
        <taxon>Flavobacteriales</taxon>
        <taxon>Flavobacteriaceae</taxon>
        <taxon>Salegentibacter</taxon>
    </lineage>
</organism>
<evidence type="ECO:0000313" key="6">
    <source>
        <dbReference type="EMBL" id="KRG30820.1"/>
    </source>
</evidence>
<keyword evidence="3 4" id="KW-0408">Iron</keyword>
<dbReference type="GO" id="GO:0009055">
    <property type="term" value="F:electron transfer activity"/>
    <property type="evidence" value="ECO:0007669"/>
    <property type="project" value="InterPro"/>
</dbReference>
<name>A0A0Q9ZNM1_9FLAO</name>
<comment type="caution">
    <text evidence="6">The sequence shown here is derived from an EMBL/GenBank/DDBJ whole genome shotgun (WGS) entry which is preliminary data.</text>
</comment>
<dbReference type="GO" id="GO:0020037">
    <property type="term" value="F:heme binding"/>
    <property type="evidence" value="ECO:0007669"/>
    <property type="project" value="InterPro"/>
</dbReference>
<dbReference type="EMBL" id="LKTP01000001">
    <property type="protein sequence ID" value="KRG30820.1"/>
    <property type="molecule type" value="Genomic_DNA"/>
</dbReference>
<protein>
    <recommendedName>
        <fullName evidence="5">Cytochrome c domain-containing protein</fullName>
    </recommendedName>
</protein>
<dbReference type="Gene3D" id="1.10.760.10">
    <property type="entry name" value="Cytochrome c-like domain"/>
    <property type="match status" value="1"/>
</dbReference>
<dbReference type="Proteomes" id="UP000051643">
    <property type="component" value="Unassembled WGS sequence"/>
</dbReference>
<evidence type="ECO:0000256" key="4">
    <source>
        <dbReference type="PROSITE-ProRule" id="PRU00433"/>
    </source>
</evidence>
<dbReference type="InterPro" id="IPR036909">
    <property type="entry name" value="Cyt_c-like_dom_sf"/>
</dbReference>
<dbReference type="InterPro" id="IPR009056">
    <property type="entry name" value="Cyt_c-like_dom"/>
</dbReference>
<evidence type="ECO:0000313" key="7">
    <source>
        <dbReference type="Proteomes" id="UP000051643"/>
    </source>
</evidence>
<dbReference type="STRING" id="270918.APR42_02860"/>
<keyword evidence="1 4" id="KW-0349">Heme</keyword>
<dbReference type="PANTHER" id="PTHR35008:SF4">
    <property type="entry name" value="BLL4482 PROTEIN"/>
    <property type="match status" value="1"/>
</dbReference>